<dbReference type="InterPro" id="IPR052902">
    <property type="entry name" value="ABC-2_transporter"/>
</dbReference>
<feature type="domain" description="ABC-2 type transporter transmembrane" evidence="6">
    <location>
        <begin position="20"/>
        <end position="348"/>
    </location>
</feature>
<feature type="transmembrane region" description="Helical" evidence="5">
    <location>
        <begin position="276"/>
        <end position="296"/>
    </location>
</feature>
<dbReference type="AlphaFoldDB" id="A0A315ZUI5"/>
<protein>
    <submittedName>
        <fullName evidence="7">ABC-2 type transport system permease protein</fullName>
    </submittedName>
</protein>
<feature type="transmembrane region" description="Helical" evidence="5">
    <location>
        <begin position="241"/>
        <end position="264"/>
    </location>
</feature>
<evidence type="ECO:0000256" key="5">
    <source>
        <dbReference type="SAM" id="Phobius"/>
    </source>
</evidence>
<reference evidence="8" key="1">
    <citation type="submission" date="2017-07" db="EMBL/GenBank/DDBJ databases">
        <authorList>
            <person name="Varghese N."/>
            <person name="Submissions S."/>
        </authorList>
    </citation>
    <scope>NUCLEOTIDE SEQUENCE [LARGE SCALE GENOMIC DNA]</scope>
    <source>
        <strain evidence="8">NLAE-zl-C134</strain>
    </source>
</reference>
<keyword evidence="2 5" id="KW-0812">Transmembrane</keyword>
<dbReference type="GO" id="GO:0016020">
    <property type="term" value="C:membrane"/>
    <property type="evidence" value="ECO:0007669"/>
    <property type="project" value="UniProtKB-SubCell"/>
</dbReference>
<evidence type="ECO:0000256" key="4">
    <source>
        <dbReference type="ARBA" id="ARBA00023136"/>
    </source>
</evidence>
<dbReference type="EMBL" id="UHJJ01000009">
    <property type="protein sequence ID" value="SUQ14963.1"/>
    <property type="molecule type" value="Genomic_DNA"/>
</dbReference>
<evidence type="ECO:0000256" key="1">
    <source>
        <dbReference type="ARBA" id="ARBA00004141"/>
    </source>
</evidence>
<comment type="subcellular location">
    <subcellularLocation>
        <location evidence="1">Membrane</location>
        <topology evidence="1">Multi-pass membrane protein</topology>
    </subcellularLocation>
</comment>
<dbReference type="GO" id="GO:0140359">
    <property type="term" value="F:ABC-type transporter activity"/>
    <property type="evidence" value="ECO:0007669"/>
    <property type="project" value="InterPro"/>
</dbReference>
<dbReference type="PANTHER" id="PTHR43027">
    <property type="entry name" value="DOXORUBICIN RESISTANCE ABC TRANSPORTER PERMEASE PROTEIN DRRC-RELATED"/>
    <property type="match status" value="1"/>
</dbReference>
<dbReference type="PANTHER" id="PTHR43027:SF1">
    <property type="entry name" value="DOXORUBICIN RESISTANCE ABC TRANSPORTER PERMEASE PROTEIN DRRC-RELATED"/>
    <property type="match status" value="1"/>
</dbReference>
<gene>
    <name evidence="7" type="ORF">SAMN05216529_10912</name>
</gene>
<name>A0A315ZUI5_9FIRM</name>
<feature type="transmembrane region" description="Helical" evidence="5">
    <location>
        <begin position="205"/>
        <end position="229"/>
    </location>
</feature>
<keyword evidence="8" id="KW-1185">Reference proteome</keyword>
<dbReference type="InterPro" id="IPR013525">
    <property type="entry name" value="ABC2_TM"/>
</dbReference>
<evidence type="ECO:0000256" key="3">
    <source>
        <dbReference type="ARBA" id="ARBA00022989"/>
    </source>
</evidence>
<feature type="transmembrane region" description="Helical" evidence="5">
    <location>
        <begin position="163"/>
        <end position="184"/>
    </location>
</feature>
<proteinExistence type="predicted"/>
<organism evidence="7 8">
    <name type="scientific">Faecalicatena contorta</name>
    <dbReference type="NCBI Taxonomy" id="39482"/>
    <lineage>
        <taxon>Bacteria</taxon>
        <taxon>Bacillati</taxon>
        <taxon>Bacillota</taxon>
        <taxon>Clostridia</taxon>
        <taxon>Lachnospirales</taxon>
        <taxon>Lachnospiraceae</taxon>
        <taxon>Faecalicatena</taxon>
    </lineage>
</organism>
<evidence type="ECO:0000313" key="7">
    <source>
        <dbReference type="EMBL" id="SUQ14963.1"/>
    </source>
</evidence>
<dbReference type="OrthoDB" id="1883918at2"/>
<evidence type="ECO:0000313" key="8">
    <source>
        <dbReference type="Proteomes" id="UP000254051"/>
    </source>
</evidence>
<keyword evidence="3 5" id="KW-1133">Transmembrane helix</keyword>
<keyword evidence="4 5" id="KW-0472">Membrane</keyword>
<evidence type="ECO:0000256" key="2">
    <source>
        <dbReference type="ARBA" id="ARBA00022692"/>
    </source>
</evidence>
<feature type="transmembrane region" description="Helical" evidence="5">
    <location>
        <begin position="330"/>
        <end position="348"/>
    </location>
</feature>
<accession>A0A315ZUI5</accession>
<evidence type="ECO:0000259" key="6">
    <source>
        <dbReference type="Pfam" id="PF12698"/>
    </source>
</evidence>
<dbReference type="Proteomes" id="UP000254051">
    <property type="component" value="Unassembled WGS sequence"/>
</dbReference>
<dbReference type="Pfam" id="PF12698">
    <property type="entry name" value="ABC2_membrane_3"/>
    <property type="match status" value="1"/>
</dbReference>
<sequence length="360" mass="40101">MFGIILRKEVKSYFRGVGNWIFVFALPILLILLMSSALDGYMSTDFHTFDDGKVYYYYKEKTDANIQKLNEFETLLKQSTGVALNEISDYEKGVDGVNSSEAFGIIRITADSMDYYRSPYNETEGGKIVHSLFKQAMEKDLSTLANQVHVVELETTPVDSTSYATFTYLAFVIMFIALMTGHSVNDERIYGTIERIKISKAGLNALLLSKIVLGVFIGILQIAVVWVFSEFVLKVNWGEQMPAMFGVLFCLTIMSSIFGVVVGMISKNKAIADNTILMTVMLSGYIGGALSPVYLLENATILNQIVKISPLYWTGRSLTNLYVNIVDSNTYASIGVSLGLTLLFLIIYKIQTKKSKLSIS</sequence>
<feature type="transmembrane region" description="Helical" evidence="5">
    <location>
        <begin position="20"/>
        <end position="38"/>
    </location>
</feature>
<dbReference type="RefSeq" id="WP_109712349.1">
    <property type="nucleotide sequence ID" value="NZ_QGDS01000009.1"/>
</dbReference>